<gene>
    <name evidence="1 3" type="ORF">P152DRAFT_303308</name>
</gene>
<dbReference type="RefSeq" id="XP_033535697.1">
    <property type="nucleotide sequence ID" value="XM_033675101.1"/>
</dbReference>
<reference evidence="3" key="3">
    <citation type="submission" date="2025-04" db="UniProtKB">
        <authorList>
            <consortium name="RefSeq"/>
        </authorList>
    </citation>
    <scope>IDENTIFICATION</scope>
    <source>
        <strain evidence="3">CBS 781.70</strain>
    </source>
</reference>
<evidence type="ECO:0000313" key="2">
    <source>
        <dbReference type="Proteomes" id="UP000504638"/>
    </source>
</evidence>
<evidence type="ECO:0000313" key="3">
    <source>
        <dbReference type="RefSeq" id="XP_033535697.1"/>
    </source>
</evidence>
<accession>A0A6G1G800</accession>
<organism evidence="1">
    <name type="scientific">Eremomyces bilateralis CBS 781.70</name>
    <dbReference type="NCBI Taxonomy" id="1392243"/>
    <lineage>
        <taxon>Eukaryota</taxon>
        <taxon>Fungi</taxon>
        <taxon>Dikarya</taxon>
        <taxon>Ascomycota</taxon>
        <taxon>Pezizomycotina</taxon>
        <taxon>Dothideomycetes</taxon>
        <taxon>Dothideomycetes incertae sedis</taxon>
        <taxon>Eremomycetales</taxon>
        <taxon>Eremomycetaceae</taxon>
        <taxon>Eremomyces</taxon>
    </lineage>
</organism>
<sequence length="217" mass="24307">MCCWPFTDLEIESPPRVVYYNPRYTSHGAPRLEDQATTYTYVPRTSGPTYPPSAYGYQAPIEGSHHMQYPQYYGQQGAALDGAYYTNAGVLPLTPGQPGYIPGYNPLATPFYPAQPNPIMQQPLVGNPQAPQAYYYGRTEAEVAEDEARAWVAGAPERTGDIAPDNAKFDDMFYVIDLDGTRDQRSFATIMNACKPGRWHKDIYGSFFFVRHQPAPK</sequence>
<dbReference type="EMBL" id="ML975154">
    <property type="protein sequence ID" value="KAF1814066.1"/>
    <property type="molecule type" value="Genomic_DNA"/>
</dbReference>
<proteinExistence type="predicted"/>
<name>A0A6G1G800_9PEZI</name>
<dbReference type="Proteomes" id="UP000504638">
    <property type="component" value="Unplaced"/>
</dbReference>
<dbReference type="AlphaFoldDB" id="A0A6G1G800"/>
<evidence type="ECO:0000313" key="1">
    <source>
        <dbReference type="EMBL" id="KAF1814066.1"/>
    </source>
</evidence>
<reference evidence="3" key="2">
    <citation type="submission" date="2020-04" db="EMBL/GenBank/DDBJ databases">
        <authorList>
            <consortium name="NCBI Genome Project"/>
        </authorList>
    </citation>
    <scope>NUCLEOTIDE SEQUENCE</scope>
    <source>
        <strain evidence="3">CBS 781.70</strain>
    </source>
</reference>
<protein>
    <submittedName>
        <fullName evidence="1 3">Uncharacterized protein</fullName>
    </submittedName>
</protein>
<dbReference type="GeneID" id="54415671"/>
<dbReference type="OrthoDB" id="5194044at2759"/>
<keyword evidence="2" id="KW-1185">Reference proteome</keyword>
<reference evidence="1 3" key="1">
    <citation type="submission" date="2020-01" db="EMBL/GenBank/DDBJ databases">
        <authorList>
            <consortium name="DOE Joint Genome Institute"/>
            <person name="Haridas S."/>
            <person name="Albert R."/>
            <person name="Binder M."/>
            <person name="Bloem J."/>
            <person name="Labutti K."/>
            <person name="Salamov A."/>
            <person name="Andreopoulos B."/>
            <person name="Baker S.E."/>
            <person name="Barry K."/>
            <person name="Bills G."/>
            <person name="Bluhm B.H."/>
            <person name="Cannon C."/>
            <person name="Castanera R."/>
            <person name="Culley D.E."/>
            <person name="Daum C."/>
            <person name="Ezra D."/>
            <person name="Gonzalez J.B."/>
            <person name="Henrissat B."/>
            <person name="Kuo A."/>
            <person name="Liang C."/>
            <person name="Lipzen A."/>
            <person name="Lutzoni F."/>
            <person name="Magnuson J."/>
            <person name="Mondo S."/>
            <person name="Nolan M."/>
            <person name="Ohm R."/>
            <person name="Pangilinan J."/>
            <person name="Park H.-J."/>
            <person name="Ramirez L."/>
            <person name="Alfaro M."/>
            <person name="Sun H."/>
            <person name="Tritt A."/>
            <person name="Yoshinaga Y."/>
            <person name="Zwiers L.-H."/>
            <person name="Turgeon B.G."/>
            <person name="Goodwin S.B."/>
            <person name="Spatafora J.W."/>
            <person name="Crous P.W."/>
            <person name="Grigoriev I.V."/>
        </authorList>
    </citation>
    <scope>NUCLEOTIDE SEQUENCE</scope>
    <source>
        <strain evidence="1 3">CBS 781.70</strain>
    </source>
</reference>